<accession>A0A8C5HQK4</accession>
<name>A0A8C5HQK4_GOUWI</name>
<evidence type="ECO:0000256" key="8">
    <source>
        <dbReference type="ARBA" id="ARBA00023242"/>
    </source>
</evidence>
<keyword evidence="4 10" id="KW-0862">Zinc</keyword>
<sequence length="225" mass="25632">MMKRFCSLQLMSSVQSIVSLKEPITCAGCGQQVCDRFFLLAAGWAWHDACLRCSRCRRELQTQPSLFYRDGNVYCHDDYNRLFSGGQCARCFQPIVASEMVMWSRELSFHPHCFSFYTQLCSLCSHCVCFCAPFCLCTRHTHTGLNAASAEGEESVSSPELLLDHRPGGERVRRRSKRIRTCFGSGQLRALESYFTLKQNPDGKDWNVLAHQTGLSKRVLQVHKL</sequence>
<keyword evidence="6 11" id="KW-0238">DNA-binding</keyword>
<dbReference type="CDD" id="cd00086">
    <property type="entry name" value="homeodomain"/>
    <property type="match status" value="1"/>
</dbReference>
<evidence type="ECO:0000256" key="2">
    <source>
        <dbReference type="ARBA" id="ARBA00022723"/>
    </source>
</evidence>
<dbReference type="GO" id="GO:0000977">
    <property type="term" value="F:RNA polymerase II transcription regulatory region sequence-specific DNA binding"/>
    <property type="evidence" value="ECO:0007669"/>
    <property type="project" value="TreeGrafter"/>
</dbReference>
<evidence type="ECO:0000256" key="6">
    <source>
        <dbReference type="ARBA" id="ARBA00023125"/>
    </source>
</evidence>
<keyword evidence="3" id="KW-0677">Repeat</keyword>
<evidence type="ECO:0000313" key="13">
    <source>
        <dbReference type="Ensembl" id="ENSGWIP00000049365.1"/>
    </source>
</evidence>
<dbReference type="PANTHER" id="PTHR24208:SF95">
    <property type="entry name" value="LIM_HOMEOBOX PROTEIN LHX9"/>
    <property type="match status" value="1"/>
</dbReference>
<dbReference type="SUPFAM" id="SSF57716">
    <property type="entry name" value="Glucocorticoid receptor-like (DNA-binding domain)"/>
    <property type="match status" value="2"/>
</dbReference>
<protein>
    <recommendedName>
        <fullName evidence="9">LIM/homeobox protein Lhx9</fullName>
    </recommendedName>
</protein>
<dbReference type="GO" id="GO:0000981">
    <property type="term" value="F:DNA-binding transcription factor activity, RNA polymerase II-specific"/>
    <property type="evidence" value="ECO:0007669"/>
    <property type="project" value="TreeGrafter"/>
</dbReference>
<reference evidence="13" key="2">
    <citation type="submission" date="2025-09" db="UniProtKB">
        <authorList>
            <consortium name="Ensembl"/>
        </authorList>
    </citation>
    <scope>IDENTIFICATION</scope>
</reference>
<reference evidence="13" key="1">
    <citation type="submission" date="2025-08" db="UniProtKB">
        <authorList>
            <consortium name="Ensembl"/>
        </authorList>
    </citation>
    <scope>IDENTIFICATION</scope>
</reference>
<dbReference type="PANTHER" id="PTHR24208">
    <property type="entry name" value="LIM/HOMEOBOX PROTEIN LHX"/>
    <property type="match status" value="1"/>
</dbReference>
<dbReference type="AlphaFoldDB" id="A0A8C5HQK4"/>
<evidence type="ECO:0000256" key="7">
    <source>
        <dbReference type="ARBA" id="ARBA00023155"/>
    </source>
</evidence>
<dbReference type="GO" id="GO:0005634">
    <property type="term" value="C:nucleus"/>
    <property type="evidence" value="ECO:0007669"/>
    <property type="project" value="UniProtKB-SubCell"/>
</dbReference>
<evidence type="ECO:0000256" key="11">
    <source>
        <dbReference type="RuleBase" id="RU000682"/>
    </source>
</evidence>
<evidence type="ECO:0000256" key="3">
    <source>
        <dbReference type="ARBA" id="ARBA00022737"/>
    </source>
</evidence>
<dbReference type="Proteomes" id="UP000694680">
    <property type="component" value="Unassembled WGS sequence"/>
</dbReference>
<dbReference type="GO" id="GO:0046872">
    <property type="term" value="F:metal ion binding"/>
    <property type="evidence" value="ECO:0007669"/>
    <property type="project" value="UniProtKB-KW"/>
</dbReference>
<comment type="subcellular location">
    <subcellularLocation>
        <location evidence="1 11">Nucleus</location>
    </subcellularLocation>
</comment>
<keyword evidence="14" id="KW-1185">Reference proteome</keyword>
<dbReference type="Pfam" id="PF00412">
    <property type="entry name" value="LIM"/>
    <property type="match status" value="1"/>
</dbReference>
<dbReference type="Ensembl" id="ENSGWIT00000053357.1">
    <property type="protein sequence ID" value="ENSGWIP00000049365.1"/>
    <property type="gene ID" value="ENSGWIG00000024076.1"/>
</dbReference>
<dbReference type="InterPro" id="IPR050453">
    <property type="entry name" value="LIM_Homeobox_TF"/>
</dbReference>
<dbReference type="PROSITE" id="PS00478">
    <property type="entry name" value="LIM_DOMAIN_1"/>
    <property type="match status" value="1"/>
</dbReference>
<dbReference type="Pfam" id="PF00046">
    <property type="entry name" value="Homeodomain"/>
    <property type="match status" value="1"/>
</dbReference>
<dbReference type="GO" id="GO:0030182">
    <property type="term" value="P:neuron differentiation"/>
    <property type="evidence" value="ECO:0007669"/>
    <property type="project" value="TreeGrafter"/>
</dbReference>
<keyword evidence="8 11" id="KW-0539">Nucleus</keyword>
<evidence type="ECO:0000256" key="4">
    <source>
        <dbReference type="ARBA" id="ARBA00022833"/>
    </source>
</evidence>
<dbReference type="InterPro" id="IPR009057">
    <property type="entry name" value="Homeodomain-like_sf"/>
</dbReference>
<organism evidence="13 14">
    <name type="scientific">Gouania willdenowi</name>
    <name type="common">Blunt-snouted clingfish</name>
    <name type="synonym">Lepadogaster willdenowi</name>
    <dbReference type="NCBI Taxonomy" id="441366"/>
    <lineage>
        <taxon>Eukaryota</taxon>
        <taxon>Metazoa</taxon>
        <taxon>Chordata</taxon>
        <taxon>Craniata</taxon>
        <taxon>Vertebrata</taxon>
        <taxon>Euteleostomi</taxon>
        <taxon>Actinopterygii</taxon>
        <taxon>Neopterygii</taxon>
        <taxon>Teleostei</taxon>
        <taxon>Neoteleostei</taxon>
        <taxon>Acanthomorphata</taxon>
        <taxon>Ovalentaria</taxon>
        <taxon>Blenniimorphae</taxon>
        <taxon>Blenniiformes</taxon>
        <taxon>Gobiesocoidei</taxon>
        <taxon>Gobiesocidae</taxon>
        <taxon>Gobiesocinae</taxon>
        <taxon>Gouania</taxon>
    </lineage>
</organism>
<dbReference type="Gene3D" id="2.10.110.10">
    <property type="entry name" value="Cysteine Rich Protein"/>
    <property type="match status" value="2"/>
</dbReference>
<evidence type="ECO:0000256" key="5">
    <source>
        <dbReference type="ARBA" id="ARBA00023038"/>
    </source>
</evidence>
<dbReference type="SMART" id="SM00132">
    <property type="entry name" value="LIM"/>
    <property type="match status" value="2"/>
</dbReference>
<evidence type="ECO:0000256" key="10">
    <source>
        <dbReference type="PROSITE-ProRule" id="PRU00125"/>
    </source>
</evidence>
<evidence type="ECO:0000256" key="1">
    <source>
        <dbReference type="ARBA" id="ARBA00004123"/>
    </source>
</evidence>
<keyword evidence="7 11" id="KW-0371">Homeobox</keyword>
<evidence type="ECO:0000259" key="12">
    <source>
        <dbReference type="PROSITE" id="PS50023"/>
    </source>
</evidence>
<dbReference type="InterPro" id="IPR001356">
    <property type="entry name" value="HD"/>
</dbReference>
<dbReference type="SUPFAM" id="SSF46689">
    <property type="entry name" value="Homeodomain-like"/>
    <property type="match status" value="1"/>
</dbReference>
<dbReference type="Gene3D" id="1.10.10.60">
    <property type="entry name" value="Homeodomain-like"/>
    <property type="match status" value="1"/>
</dbReference>
<keyword evidence="5 10" id="KW-0440">LIM domain</keyword>
<dbReference type="PROSITE" id="PS50023">
    <property type="entry name" value="LIM_DOMAIN_2"/>
    <property type="match status" value="1"/>
</dbReference>
<feature type="domain" description="LIM zinc-binding" evidence="12">
    <location>
        <begin position="24"/>
        <end position="85"/>
    </location>
</feature>
<keyword evidence="2 10" id="KW-0479">Metal-binding</keyword>
<proteinExistence type="predicted"/>
<evidence type="ECO:0000313" key="14">
    <source>
        <dbReference type="Proteomes" id="UP000694680"/>
    </source>
</evidence>
<evidence type="ECO:0000256" key="9">
    <source>
        <dbReference type="ARBA" id="ARBA00040534"/>
    </source>
</evidence>
<dbReference type="InterPro" id="IPR001781">
    <property type="entry name" value="Znf_LIM"/>
</dbReference>